<dbReference type="InterPro" id="IPR034015">
    <property type="entry name" value="M1_LTA4H"/>
</dbReference>
<feature type="binding site" evidence="2">
    <location>
        <position position="225"/>
    </location>
    <ligand>
        <name>Zn(2+)</name>
        <dbReference type="ChEBI" id="CHEBI:29105"/>
        <note>catalytic</note>
    </ligand>
</feature>
<dbReference type="AlphaFoldDB" id="A0A1M4W7C0"/>
<dbReference type="OrthoDB" id="9814383at2"/>
<dbReference type="InterPro" id="IPR014782">
    <property type="entry name" value="Peptidase_M1_dom"/>
</dbReference>
<gene>
    <name evidence="4" type="ORF">SAMN05444392_10370</name>
</gene>
<feature type="active site" description="Proton donor" evidence="1">
    <location>
        <position position="300"/>
    </location>
</feature>
<dbReference type="EMBL" id="FQVL01000003">
    <property type="protein sequence ID" value="SHE77045.1"/>
    <property type="molecule type" value="Genomic_DNA"/>
</dbReference>
<evidence type="ECO:0000256" key="1">
    <source>
        <dbReference type="PIRSR" id="PIRSR634015-1"/>
    </source>
</evidence>
<feature type="binding site" evidence="2">
    <location>
        <position position="248"/>
    </location>
    <ligand>
        <name>Zn(2+)</name>
        <dbReference type="ChEBI" id="CHEBI:29105"/>
        <note>catalytic</note>
    </ligand>
</feature>
<keyword evidence="2" id="KW-0862">Zinc</keyword>
<dbReference type="InterPro" id="IPR027268">
    <property type="entry name" value="Peptidase_M4/M1_CTD_sf"/>
</dbReference>
<evidence type="ECO:0000313" key="5">
    <source>
        <dbReference type="Proteomes" id="UP000184476"/>
    </source>
</evidence>
<dbReference type="PANTHER" id="PTHR45726:SF3">
    <property type="entry name" value="LEUKOTRIENE A-4 HYDROLASE"/>
    <property type="match status" value="1"/>
</dbReference>
<organism evidence="4 5">
    <name type="scientific">Seinonella peptonophila</name>
    <dbReference type="NCBI Taxonomy" id="112248"/>
    <lineage>
        <taxon>Bacteria</taxon>
        <taxon>Bacillati</taxon>
        <taxon>Bacillota</taxon>
        <taxon>Bacilli</taxon>
        <taxon>Bacillales</taxon>
        <taxon>Thermoactinomycetaceae</taxon>
        <taxon>Seinonella</taxon>
    </lineage>
</organism>
<dbReference type="Gene3D" id="1.10.390.10">
    <property type="entry name" value="Neutral Protease Domain 2"/>
    <property type="match status" value="1"/>
</dbReference>
<proteinExistence type="predicted"/>
<evidence type="ECO:0000256" key="2">
    <source>
        <dbReference type="PIRSR" id="PIRSR634015-3"/>
    </source>
</evidence>
<evidence type="ECO:0000259" key="3">
    <source>
        <dbReference type="Pfam" id="PF01433"/>
    </source>
</evidence>
<accession>A0A1M4W7C0</accession>
<evidence type="ECO:0000313" key="4">
    <source>
        <dbReference type="EMBL" id="SHE77045.1"/>
    </source>
</evidence>
<dbReference type="Proteomes" id="UP000184476">
    <property type="component" value="Unassembled WGS sequence"/>
</dbReference>
<sequence>MVDGKSVTPTIKTTAMVIPNLQLRPHSNHRVTMNFELSIPNVEDRLGWSKTTVSLGNWFPILAVYDQEGWNLDPYVSMGESFYSLTGRFLVTFTTSPKQVIATTGTEVGQPIIRQGKAIHTYQANQVRDFAMELDSTYRKISQKVGSINVQTFYQPAYSKFATDMQRAAIQSLQLFQQKIGPYPWPELDVVTMKGSFGGMEYPQLVMISMRKKSTVARIRTVVAHEVAHQWFYGQIGNNQYDDPWLDESFASYYESMFDQKLNELNAKPVADSRFHLSSPMSVFTQNGKQLDRIYVQMIYKYGPRTLHDLEKKIGSETFEKGIKTYFQQKQFDITTTSDFIQIMEQISHQNLDTFFRQHRVFIES</sequence>
<dbReference type="GO" id="GO:0008270">
    <property type="term" value="F:zinc ion binding"/>
    <property type="evidence" value="ECO:0007669"/>
    <property type="project" value="InterPro"/>
</dbReference>
<dbReference type="Pfam" id="PF01433">
    <property type="entry name" value="Peptidase_M1"/>
    <property type="match status" value="1"/>
</dbReference>
<dbReference type="GO" id="GO:0008237">
    <property type="term" value="F:metallopeptidase activity"/>
    <property type="evidence" value="ECO:0007669"/>
    <property type="project" value="InterPro"/>
</dbReference>
<comment type="cofactor">
    <cofactor evidence="2">
        <name>Zn(2+)</name>
        <dbReference type="ChEBI" id="CHEBI:29105"/>
    </cofactor>
    <text evidence="2">Binds 1 zinc ion per subunit.</text>
</comment>
<dbReference type="CDD" id="cd09604">
    <property type="entry name" value="M1_APN_like"/>
    <property type="match status" value="1"/>
</dbReference>
<feature type="binding site" evidence="2">
    <location>
        <position position="229"/>
    </location>
    <ligand>
        <name>Zn(2+)</name>
        <dbReference type="ChEBI" id="CHEBI:29105"/>
        <note>catalytic</note>
    </ligand>
</feature>
<dbReference type="SUPFAM" id="SSF55486">
    <property type="entry name" value="Metalloproteases ('zincins'), catalytic domain"/>
    <property type="match status" value="1"/>
</dbReference>
<feature type="active site" description="Proton acceptor" evidence="1">
    <location>
        <position position="226"/>
    </location>
</feature>
<protein>
    <submittedName>
        <fullName evidence="4">Peptidase family M1</fullName>
    </submittedName>
</protein>
<feature type="domain" description="Peptidase M1 membrane alanine aminopeptidase" evidence="3">
    <location>
        <begin position="170"/>
        <end position="358"/>
    </location>
</feature>
<keyword evidence="5" id="KW-1185">Reference proteome</keyword>
<dbReference type="RefSeq" id="WP_073154169.1">
    <property type="nucleotide sequence ID" value="NZ_FQVL01000003.1"/>
</dbReference>
<dbReference type="PANTHER" id="PTHR45726">
    <property type="entry name" value="LEUKOTRIENE A-4 HYDROLASE"/>
    <property type="match status" value="1"/>
</dbReference>
<keyword evidence="2" id="KW-0479">Metal-binding</keyword>
<dbReference type="STRING" id="112248.SAMN05444392_10370"/>
<reference evidence="4 5" key="1">
    <citation type="submission" date="2016-11" db="EMBL/GenBank/DDBJ databases">
        <authorList>
            <person name="Jaros S."/>
            <person name="Januszkiewicz K."/>
            <person name="Wedrychowicz H."/>
        </authorList>
    </citation>
    <scope>NUCLEOTIDE SEQUENCE [LARGE SCALE GENOMIC DNA]</scope>
    <source>
        <strain evidence="4 5">DSM 44666</strain>
    </source>
</reference>
<name>A0A1M4W7C0_9BACL</name>